<evidence type="ECO:0000256" key="3">
    <source>
        <dbReference type="ARBA" id="ARBA00023204"/>
    </source>
</evidence>
<dbReference type="EMBL" id="DTEI01000012">
    <property type="protein sequence ID" value="HGU15154.1"/>
    <property type="molecule type" value="Genomic_DNA"/>
</dbReference>
<keyword evidence="2" id="KW-0233">DNA recombination</keyword>
<dbReference type="NCBIfam" id="TIGR00613">
    <property type="entry name" value="reco"/>
    <property type="match status" value="1"/>
</dbReference>
<evidence type="ECO:0000259" key="4">
    <source>
        <dbReference type="Pfam" id="PF11967"/>
    </source>
</evidence>
<dbReference type="GO" id="GO:0006302">
    <property type="term" value="P:double-strand break repair"/>
    <property type="evidence" value="ECO:0007669"/>
    <property type="project" value="TreeGrafter"/>
</dbReference>
<dbReference type="PANTHER" id="PTHR33991">
    <property type="entry name" value="DNA REPAIR PROTEIN RECO"/>
    <property type="match status" value="1"/>
</dbReference>
<feature type="domain" description="DNA replication/recombination mediator RecO N-terminal" evidence="4">
    <location>
        <begin position="1"/>
        <end position="75"/>
    </location>
</feature>
<dbReference type="PANTHER" id="PTHR33991:SF1">
    <property type="entry name" value="DNA REPAIR PROTEIN RECO"/>
    <property type="match status" value="1"/>
</dbReference>
<dbReference type="InterPro" id="IPR022572">
    <property type="entry name" value="DNA_rep/recomb_RecO_N"/>
</dbReference>
<dbReference type="AlphaFoldDB" id="A0A7V4JP63"/>
<dbReference type="SUPFAM" id="SSF57863">
    <property type="entry name" value="ArfGap/RecO-like zinc finger"/>
    <property type="match status" value="1"/>
</dbReference>
<evidence type="ECO:0000313" key="5">
    <source>
        <dbReference type="EMBL" id="HGU15154.1"/>
    </source>
</evidence>
<dbReference type="InterPro" id="IPR037278">
    <property type="entry name" value="ARFGAP/RecO"/>
</dbReference>
<gene>
    <name evidence="5" type="primary">recO</name>
    <name evidence="5" type="ORF">ENU91_00605</name>
</gene>
<keyword evidence="1" id="KW-0227">DNA damage</keyword>
<evidence type="ECO:0000256" key="1">
    <source>
        <dbReference type="ARBA" id="ARBA00022763"/>
    </source>
</evidence>
<dbReference type="Pfam" id="PF02565">
    <property type="entry name" value="RecO_C"/>
    <property type="match status" value="1"/>
</dbReference>
<dbReference type="InterPro" id="IPR003717">
    <property type="entry name" value="RecO"/>
</dbReference>
<dbReference type="GO" id="GO:0043590">
    <property type="term" value="C:bacterial nucleoid"/>
    <property type="evidence" value="ECO:0007669"/>
    <property type="project" value="TreeGrafter"/>
</dbReference>
<comment type="caution">
    <text evidence="5">The sequence shown here is derived from an EMBL/GenBank/DDBJ whole genome shotgun (WGS) entry which is preliminary data.</text>
</comment>
<name>A0A7V4JP63_9BACT</name>
<evidence type="ECO:0000256" key="2">
    <source>
        <dbReference type="ARBA" id="ARBA00023172"/>
    </source>
</evidence>
<proteinExistence type="predicted"/>
<reference evidence="5" key="1">
    <citation type="journal article" date="2020" name="mSystems">
        <title>Genome- and Community-Level Interaction Insights into Carbon Utilization and Element Cycling Functions of Hydrothermarchaeota in Hydrothermal Sediment.</title>
        <authorList>
            <person name="Zhou Z."/>
            <person name="Liu Y."/>
            <person name="Xu W."/>
            <person name="Pan J."/>
            <person name="Luo Z.H."/>
            <person name="Li M."/>
        </authorList>
    </citation>
    <scope>NUCLEOTIDE SEQUENCE [LARGE SCALE GENOMIC DNA]</scope>
    <source>
        <strain evidence="5">SpSt-711</strain>
    </source>
</reference>
<sequence>MIFSLEALVLSKEKFGEIDLLIELFTPKGKIWSIAKGAQKSRKRFVNLLEEFNFIKAHLRKTSKGKFPILEKADLLFLPESIRGDYKKFLMISYMGEILSKISFSGLFVEYFSFIKKFFMEMEKENFPPLLKPFFELKILKFSGWSPEFFQCVKCGYKPKKIFFSFYP</sequence>
<dbReference type="GO" id="GO:0006310">
    <property type="term" value="P:DNA recombination"/>
    <property type="evidence" value="ECO:0007669"/>
    <property type="project" value="UniProtKB-KW"/>
</dbReference>
<dbReference type="Gene3D" id="2.40.50.140">
    <property type="entry name" value="Nucleic acid-binding proteins"/>
    <property type="match status" value="1"/>
</dbReference>
<organism evidence="5">
    <name type="scientific">Thermodesulfobacterium geofontis</name>
    <dbReference type="NCBI Taxonomy" id="1295609"/>
    <lineage>
        <taxon>Bacteria</taxon>
        <taxon>Pseudomonadati</taxon>
        <taxon>Thermodesulfobacteriota</taxon>
        <taxon>Thermodesulfobacteria</taxon>
        <taxon>Thermodesulfobacteriales</taxon>
        <taxon>Thermodesulfobacteriaceae</taxon>
        <taxon>Thermodesulfobacterium</taxon>
    </lineage>
</organism>
<accession>A0A7V4JP63</accession>
<dbReference type="Pfam" id="PF11967">
    <property type="entry name" value="RecO_N"/>
    <property type="match status" value="1"/>
</dbReference>
<keyword evidence="3" id="KW-0234">DNA repair</keyword>
<dbReference type="InterPro" id="IPR012340">
    <property type="entry name" value="NA-bd_OB-fold"/>
</dbReference>
<dbReference type="SUPFAM" id="SSF50249">
    <property type="entry name" value="Nucleic acid-binding proteins"/>
    <property type="match status" value="1"/>
</dbReference>
<protein>
    <submittedName>
        <fullName evidence="5">DNA repair protein RecO</fullName>
    </submittedName>
</protein>